<evidence type="ECO:0000313" key="2">
    <source>
        <dbReference type="EMBL" id="KAJ1359486.1"/>
    </source>
</evidence>
<gene>
    <name evidence="2" type="ORF">KIN20_018240</name>
</gene>
<sequence>MSSITTCGGFGLTVIVDFNWTSSSTDESYEIFRPWSEKRFGEPPEEGGNRITNNQEPTALVKDIIMKESINVIDK</sequence>
<proteinExistence type="predicted"/>
<evidence type="ECO:0000313" key="3">
    <source>
        <dbReference type="Proteomes" id="UP001196413"/>
    </source>
</evidence>
<accession>A0AAD5QU79</accession>
<organism evidence="2 3">
    <name type="scientific">Parelaphostrongylus tenuis</name>
    <name type="common">Meningeal worm</name>
    <dbReference type="NCBI Taxonomy" id="148309"/>
    <lineage>
        <taxon>Eukaryota</taxon>
        <taxon>Metazoa</taxon>
        <taxon>Ecdysozoa</taxon>
        <taxon>Nematoda</taxon>
        <taxon>Chromadorea</taxon>
        <taxon>Rhabditida</taxon>
        <taxon>Rhabditina</taxon>
        <taxon>Rhabditomorpha</taxon>
        <taxon>Strongyloidea</taxon>
        <taxon>Metastrongylidae</taxon>
        <taxon>Parelaphostrongylus</taxon>
    </lineage>
</organism>
<dbReference type="AlphaFoldDB" id="A0AAD5QU79"/>
<protein>
    <submittedName>
        <fullName evidence="2">Uncharacterized protein</fullName>
    </submittedName>
</protein>
<reference evidence="2" key="1">
    <citation type="submission" date="2021-06" db="EMBL/GenBank/DDBJ databases">
        <title>Parelaphostrongylus tenuis whole genome reference sequence.</title>
        <authorList>
            <person name="Garwood T.J."/>
            <person name="Larsen P.A."/>
            <person name="Fountain-Jones N.M."/>
            <person name="Garbe J.R."/>
            <person name="Macchietto M.G."/>
            <person name="Kania S.A."/>
            <person name="Gerhold R.W."/>
            <person name="Richards J.E."/>
            <person name="Wolf T.M."/>
        </authorList>
    </citation>
    <scope>NUCLEOTIDE SEQUENCE</scope>
    <source>
        <strain evidence="2">MNPRO001-30</strain>
        <tissue evidence="2">Meninges</tissue>
    </source>
</reference>
<name>A0AAD5QU79_PARTN</name>
<feature type="region of interest" description="Disordered" evidence="1">
    <location>
        <begin position="36"/>
        <end position="55"/>
    </location>
</feature>
<dbReference type="Proteomes" id="UP001196413">
    <property type="component" value="Unassembled WGS sequence"/>
</dbReference>
<comment type="caution">
    <text evidence="2">The sequence shown here is derived from an EMBL/GenBank/DDBJ whole genome shotgun (WGS) entry which is preliminary data.</text>
</comment>
<evidence type="ECO:0000256" key="1">
    <source>
        <dbReference type="SAM" id="MobiDB-lite"/>
    </source>
</evidence>
<keyword evidence="3" id="KW-1185">Reference proteome</keyword>
<dbReference type="EMBL" id="JAHQIW010003636">
    <property type="protein sequence ID" value="KAJ1359486.1"/>
    <property type="molecule type" value="Genomic_DNA"/>
</dbReference>